<dbReference type="Gene3D" id="3.40.630.90">
    <property type="match status" value="1"/>
</dbReference>
<dbReference type="Gene3D" id="3.40.630.30">
    <property type="match status" value="1"/>
</dbReference>
<dbReference type="InterPro" id="IPR041496">
    <property type="entry name" value="YitH/HolE_GNAT"/>
</dbReference>
<keyword evidence="2" id="KW-0808">Transferase</keyword>
<accession>A0A6I6HLD9</accession>
<dbReference type="PANTHER" id="PTHR47237:SF2">
    <property type="entry name" value="BLL4206 PROTEIN"/>
    <property type="match status" value="1"/>
</dbReference>
<dbReference type="Pfam" id="PF00583">
    <property type="entry name" value="Acetyltransf_1"/>
    <property type="match status" value="1"/>
</dbReference>
<dbReference type="CDD" id="cd04301">
    <property type="entry name" value="NAT_SF"/>
    <property type="match status" value="1"/>
</dbReference>
<dbReference type="PANTHER" id="PTHR47237">
    <property type="entry name" value="SLL0310 PROTEIN"/>
    <property type="match status" value="1"/>
</dbReference>
<dbReference type="Pfam" id="PF18014">
    <property type="entry name" value="Acetyltransf_18"/>
    <property type="match status" value="1"/>
</dbReference>
<dbReference type="InterPro" id="IPR052729">
    <property type="entry name" value="Acyl/Acetyltrans_Enzymes"/>
</dbReference>
<dbReference type="InterPro" id="IPR000182">
    <property type="entry name" value="GNAT_dom"/>
</dbReference>
<proteinExistence type="predicted"/>
<sequence>MGQGRGLLKTAMTPRLTALRADHLPDAVRQSAALGWPYREADWRFAFGIGRGFAAEADGRLVATAMWWPYGETHASVGMIIVDPAMQGRGLGRALMERLLHKARNRTVFLNSTREGLPLYTQLGFVARGQVFQHQAVLPPEAALAVTPAHVRPMQAADSESVRRLDRVATGMDRTALLDALLAAGTAMVVDRGAGVSAYASAREFGHGVVIGPVAASGANSAADARDLVTALAGRFRGRFLRIDVTDRSGLSPWLAQMGLPCVGHAVPMVRDVQPRTVDADADADADAATGAGLDAHPRLFALSNQSFG</sequence>
<evidence type="ECO:0000259" key="1">
    <source>
        <dbReference type="PROSITE" id="PS51186"/>
    </source>
</evidence>
<reference evidence="2 3" key="1">
    <citation type="submission" date="2019-12" db="EMBL/GenBank/DDBJ databases">
        <title>Hybrid Genome Assemblies of two High G+C Isolates from Undergraduate Microbiology Courses.</title>
        <authorList>
            <person name="Ne Ville C.J."/>
            <person name="Enright D."/>
            <person name="Hernandez I."/>
            <person name="Dodsworth J."/>
            <person name="Orwin P.M."/>
        </authorList>
    </citation>
    <scope>NUCLEOTIDE SEQUENCE [LARGE SCALE GENOMIC DNA]</scope>
    <source>
        <strain evidence="2 3">CSUSB</strain>
    </source>
</reference>
<gene>
    <name evidence="2" type="ORF">GOQ09_19835</name>
</gene>
<dbReference type="OrthoDB" id="510731at2"/>
<dbReference type="PROSITE" id="PS51186">
    <property type="entry name" value="GNAT"/>
    <property type="match status" value="1"/>
</dbReference>
<dbReference type="InterPro" id="IPR016181">
    <property type="entry name" value="Acyl_CoA_acyltransferase"/>
</dbReference>
<organism evidence="2 3">
    <name type="scientific">Variovorax paradoxus</name>
    <dbReference type="NCBI Taxonomy" id="34073"/>
    <lineage>
        <taxon>Bacteria</taxon>
        <taxon>Pseudomonadati</taxon>
        <taxon>Pseudomonadota</taxon>
        <taxon>Betaproteobacteria</taxon>
        <taxon>Burkholderiales</taxon>
        <taxon>Comamonadaceae</taxon>
        <taxon>Variovorax</taxon>
    </lineage>
</organism>
<protein>
    <submittedName>
        <fullName evidence="2">GNAT family N-acetyltransferase</fullName>
    </submittedName>
</protein>
<feature type="domain" description="N-acetyltransferase" evidence="1">
    <location>
        <begin position="14"/>
        <end position="153"/>
    </location>
</feature>
<dbReference type="SUPFAM" id="SSF55729">
    <property type="entry name" value="Acyl-CoA N-acyltransferases (Nat)"/>
    <property type="match status" value="1"/>
</dbReference>
<evidence type="ECO:0000313" key="3">
    <source>
        <dbReference type="Proteomes" id="UP000425817"/>
    </source>
</evidence>
<evidence type="ECO:0000313" key="2">
    <source>
        <dbReference type="EMBL" id="QGW83699.1"/>
    </source>
</evidence>
<name>A0A6I6HLD9_VARPD</name>
<dbReference type="GO" id="GO:0016747">
    <property type="term" value="F:acyltransferase activity, transferring groups other than amino-acyl groups"/>
    <property type="evidence" value="ECO:0007669"/>
    <property type="project" value="InterPro"/>
</dbReference>
<dbReference type="EMBL" id="CP046622">
    <property type="protein sequence ID" value="QGW83699.1"/>
    <property type="molecule type" value="Genomic_DNA"/>
</dbReference>
<dbReference type="Proteomes" id="UP000425817">
    <property type="component" value="Chromosome"/>
</dbReference>
<dbReference type="AlphaFoldDB" id="A0A6I6HLD9"/>